<feature type="compositionally biased region" description="Polar residues" evidence="3">
    <location>
        <begin position="780"/>
        <end position="796"/>
    </location>
</feature>
<dbReference type="PROSITE" id="PS50966">
    <property type="entry name" value="ZF_SWIM"/>
    <property type="match status" value="1"/>
</dbReference>
<dbReference type="InterPro" id="IPR007527">
    <property type="entry name" value="Znf_SWIM"/>
</dbReference>
<keyword evidence="1" id="KW-0479">Metal-binding</keyword>
<keyword evidence="1" id="KW-0863">Zinc-finger</keyword>
<gene>
    <name evidence="5" type="ORF">D9758_009143</name>
</gene>
<reference evidence="5 6" key="1">
    <citation type="journal article" date="2020" name="ISME J.">
        <title>Uncovering the hidden diversity of litter-decomposition mechanisms in mushroom-forming fungi.</title>
        <authorList>
            <person name="Floudas D."/>
            <person name="Bentzer J."/>
            <person name="Ahren D."/>
            <person name="Johansson T."/>
            <person name="Persson P."/>
            <person name="Tunlid A."/>
        </authorList>
    </citation>
    <scope>NUCLEOTIDE SEQUENCE [LARGE SCALE GENOMIC DNA]</scope>
    <source>
        <strain evidence="5 6">CBS 291.85</strain>
    </source>
</reference>
<keyword evidence="1" id="KW-0862">Zinc</keyword>
<evidence type="ECO:0000256" key="1">
    <source>
        <dbReference type="PROSITE-ProRule" id="PRU00325"/>
    </source>
</evidence>
<keyword evidence="2" id="KW-0175">Coiled coil</keyword>
<keyword evidence="6" id="KW-1185">Reference proteome</keyword>
<evidence type="ECO:0000259" key="4">
    <source>
        <dbReference type="PROSITE" id="PS50966"/>
    </source>
</evidence>
<comment type="caution">
    <text evidence="5">The sequence shown here is derived from an EMBL/GenBank/DDBJ whole genome shotgun (WGS) entry which is preliminary data.</text>
</comment>
<sequence>MLSCLEKSERNRPAKKKVKVTHQQSAHDSIYHMLADTITVPAASEATAASLGPNAQEQPFEGSAVTAANSEYPVTPELQEDPEMESMDGLLEIPLADFICSIERVENIHSFAARVNISGLTARDSSDLHPIADQVAAQVWDVTELHFLYHSKYEHKNTASAQYKYHCAQQNKRQHKLLKSISGTAQRDKGHMYSFDCDGWLYVTLYEGEPCADVQLKHCMDHSPYVGHDVPEDIQKYVKDNCKLSTTVLWADILKKYPNPQFKHQAKRGQWYRDKDQLKSAKIILDECKTAGSATKYTVTEIKLPAFANGYTALAFSLPDIMMKFGVRVREVSLDSAWNTNASQFELYALFGEVFGSGCPLGYLLLQSPKLGEEGVIEQYIHAFLEHFPKYYKVDEARNEFGDAINKDFVPVGQVNESDQVHFPVAADTIPRVVVWLNGVLQNTAPPKPRFVIRINRQTCSVYSNSPDTVTEVSGPINSSEEDGEEEYTMNDSEFHKFFGDNDTDDEFGPDWMFDDSEKPSKDPQLEEQICRNAVMEMYQFCYQRGLHEVWGYMWTSWYSKKMWCLWARSSLSTLLSRLRTTMNVENFWRQLKHKNLHHILHPCLDQLVWILIHEVTPSYITHTTELDPVTRLARLQGLTPFQKSFKSDWIKLSKQSITSSEKYITSIDTWICNCGQQKYNSHALCKHLVQAVKRPSGRFFTQLVPIGNPPGIFKDVTDGSITDGDDQDWIGDTSQLANSMWRQLKNQDASTKRYQSSAFTQSSISRSSSPTEDPDHSFTVDTQSGYSSDNFTRASSPVAYGNDGEEELQKYKEFAEARAQELQLAAELIEQQIPYKNFSWLKSLHDRKLGHDVHHFVKDIASFEDSRGLRPTTWANGSMKGVKRCEQNTLGYQVQKER</sequence>
<organism evidence="5 6">
    <name type="scientific">Tetrapyrgos nigripes</name>
    <dbReference type="NCBI Taxonomy" id="182062"/>
    <lineage>
        <taxon>Eukaryota</taxon>
        <taxon>Fungi</taxon>
        <taxon>Dikarya</taxon>
        <taxon>Basidiomycota</taxon>
        <taxon>Agaricomycotina</taxon>
        <taxon>Agaricomycetes</taxon>
        <taxon>Agaricomycetidae</taxon>
        <taxon>Agaricales</taxon>
        <taxon>Marasmiineae</taxon>
        <taxon>Marasmiaceae</taxon>
        <taxon>Tetrapyrgos</taxon>
    </lineage>
</organism>
<dbReference type="GO" id="GO:0008270">
    <property type="term" value="F:zinc ion binding"/>
    <property type="evidence" value="ECO:0007669"/>
    <property type="project" value="UniProtKB-KW"/>
</dbReference>
<evidence type="ECO:0000256" key="3">
    <source>
        <dbReference type="SAM" id="MobiDB-lite"/>
    </source>
</evidence>
<name>A0A8H5G8H2_9AGAR</name>
<accession>A0A8H5G8H2</accession>
<feature type="domain" description="SWIM-type" evidence="4">
    <location>
        <begin position="664"/>
        <end position="697"/>
    </location>
</feature>
<feature type="compositionally biased region" description="Low complexity" evidence="3">
    <location>
        <begin position="757"/>
        <end position="770"/>
    </location>
</feature>
<evidence type="ECO:0000256" key="2">
    <source>
        <dbReference type="SAM" id="Coils"/>
    </source>
</evidence>
<protein>
    <recommendedName>
        <fullName evidence="4">SWIM-type domain-containing protein</fullName>
    </recommendedName>
</protein>
<evidence type="ECO:0000313" key="6">
    <source>
        <dbReference type="Proteomes" id="UP000559256"/>
    </source>
</evidence>
<dbReference type="EMBL" id="JAACJM010000043">
    <property type="protein sequence ID" value="KAF5360289.1"/>
    <property type="molecule type" value="Genomic_DNA"/>
</dbReference>
<dbReference type="AlphaFoldDB" id="A0A8H5G8H2"/>
<dbReference type="Proteomes" id="UP000559256">
    <property type="component" value="Unassembled WGS sequence"/>
</dbReference>
<dbReference type="OrthoDB" id="3262412at2759"/>
<evidence type="ECO:0000313" key="5">
    <source>
        <dbReference type="EMBL" id="KAF5360289.1"/>
    </source>
</evidence>
<feature type="coiled-coil region" evidence="2">
    <location>
        <begin position="806"/>
        <end position="833"/>
    </location>
</feature>
<feature type="region of interest" description="Disordered" evidence="3">
    <location>
        <begin position="753"/>
        <end position="802"/>
    </location>
</feature>
<proteinExistence type="predicted"/>
<feature type="compositionally biased region" description="Basic and acidic residues" evidence="3">
    <location>
        <begin position="1"/>
        <end position="12"/>
    </location>
</feature>
<feature type="region of interest" description="Disordered" evidence="3">
    <location>
        <begin position="1"/>
        <end position="22"/>
    </location>
</feature>